<dbReference type="Proteomes" id="UP001550210">
    <property type="component" value="Unassembled WGS sequence"/>
</dbReference>
<dbReference type="RefSeq" id="WP_355396209.1">
    <property type="nucleotide sequence ID" value="NZ_JBEXPZ010000014.1"/>
</dbReference>
<keyword evidence="3" id="KW-1185">Reference proteome</keyword>
<dbReference type="Pfam" id="PF13577">
    <property type="entry name" value="SnoaL_4"/>
    <property type="match status" value="1"/>
</dbReference>
<evidence type="ECO:0000313" key="3">
    <source>
        <dbReference type="Proteomes" id="UP001550210"/>
    </source>
</evidence>
<sequence>MSHPITPDQATASFAPADLYAEIQQFYARQMGLLDDGRPDDWADTFTTDAVFAEASRLAEPLRGREVIRASSRARQERLDADKIDFRHWLGMLDVRPQDDGSVRTRAYALAMRTPRGGQLEIFASVVCHDHLVRVNGAWQVRQRDLTHDGSDRD</sequence>
<protein>
    <submittedName>
        <fullName evidence="2">Nuclear transport factor 2 family protein</fullName>
    </submittedName>
</protein>
<feature type="domain" description="SnoaL-like" evidence="1">
    <location>
        <begin position="19"/>
        <end position="144"/>
    </location>
</feature>
<evidence type="ECO:0000313" key="2">
    <source>
        <dbReference type="EMBL" id="MET9845386.1"/>
    </source>
</evidence>
<dbReference type="InterPro" id="IPR037401">
    <property type="entry name" value="SnoaL-like"/>
</dbReference>
<gene>
    <name evidence="2" type="ORF">ABZZ21_12525</name>
</gene>
<dbReference type="Gene3D" id="3.10.450.50">
    <property type="match status" value="1"/>
</dbReference>
<comment type="caution">
    <text evidence="2">The sequence shown here is derived from an EMBL/GenBank/DDBJ whole genome shotgun (WGS) entry which is preliminary data.</text>
</comment>
<dbReference type="InterPro" id="IPR032710">
    <property type="entry name" value="NTF2-like_dom_sf"/>
</dbReference>
<organism evidence="2 3">
    <name type="scientific">Streptomyces ossamyceticus</name>
    <dbReference type="NCBI Taxonomy" id="249581"/>
    <lineage>
        <taxon>Bacteria</taxon>
        <taxon>Bacillati</taxon>
        <taxon>Actinomycetota</taxon>
        <taxon>Actinomycetes</taxon>
        <taxon>Kitasatosporales</taxon>
        <taxon>Streptomycetaceae</taxon>
        <taxon>Streptomyces</taxon>
    </lineage>
</organism>
<name>A0ABV2UV03_9ACTN</name>
<dbReference type="EMBL" id="JBEXPZ010000014">
    <property type="protein sequence ID" value="MET9845386.1"/>
    <property type="molecule type" value="Genomic_DNA"/>
</dbReference>
<evidence type="ECO:0000259" key="1">
    <source>
        <dbReference type="Pfam" id="PF13577"/>
    </source>
</evidence>
<reference evidence="2 3" key="1">
    <citation type="submission" date="2024-06" db="EMBL/GenBank/DDBJ databases">
        <title>The Natural Products Discovery Center: Release of the First 8490 Sequenced Strains for Exploring Actinobacteria Biosynthetic Diversity.</title>
        <authorList>
            <person name="Kalkreuter E."/>
            <person name="Kautsar S.A."/>
            <person name="Yang D."/>
            <person name="Bader C.D."/>
            <person name="Teijaro C.N."/>
            <person name="Fluegel L."/>
            <person name="Davis C.M."/>
            <person name="Simpson J.R."/>
            <person name="Lauterbach L."/>
            <person name="Steele A.D."/>
            <person name="Gui C."/>
            <person name="Meng S."/>
            <person name="Li G."/>
            <person name="Viehrig K."/>
            <person name="Ye F."/>
            <person name="Su P."/>
            <person name="Kiefer A.F."/>
            <person name="Nichols A."/>
            <person name="Cepeda A.J."/>
            <person name="Yan W."/>
            <person name="Fan B."/>
            <person name="Jiang Y."/>
            <person name="Adhikari A."/>
            <person name="Zheng C.-J."/>
            <person name="Schuster L."/>
            <person name="Cowan T.M."/>
            <person name="Smanski M.J."/>
            <person name="Chevrette M.G."/>
            <person name="De Carvalho L.P.S."/>
            <person name="Shen B."/>
        </authorList>
    </citation>
    <scope>NUCLEOTIDE SEQUENCE [LARGE SCALE GENOMIC DNA]</scope>
    <source>
        <strain evidence="2 3">NPDC006434</strain>
    </source>
</reference>
<proteinExistence type="predicted"/>
<accession>A0ABV2UV03</accession>
<dbReference type="SUPFAM" id="SSF54427">
    <property type="entry name" value="NTF2-like"/>
    <property type="match status" value="1"/>
</dbReference>